<dbReference type="Proteomes" id="UP000766246">
    <property type="component" value="Unassembled WGS sequence"/>
</dbReference>
<sequence>MEDLNNHLFEALERLNDLEAGDVEGLEFETKRAKSVCSVAKEIIKGANCVVNAARVKSDMLSADVQIPAYLGIEVSNG</sequence>
<dbReference type="EMBL" id="SVER01000017">
    <property type="protein sequence ID" value="MBE5919700.1"/>
    <property type="molecule type" value="Genomic_DNA"/>
</dbReference>
<name>A0A927U808_9FIRM</name>
<dbReference type="AlphaFoldDB" id="A0A927U808"/>
<proteinExistence type="predicted"/>
<comment type="caution">
    <text evidence="1">The sequence shown here is derived from an EMBL/GenBank/DDBJ whole genome shotgun (WGS) entry which is preliminary data.</text>
</comment>
<gene>
    <name evidence="1" type="ORF">E7272_07620</name>
</gene>
<accession>A0A927U808</accession>
<reference evidence="1" key="1">
    <citation type="submission" date="2019-04" db="EMBL/GenBank/DDBJ databases">
        <title>Evolution of Biomass-Degrading Anaerobic Consortia Revealed by Metagenomics.</title>
        <authorList>
            <person name="Peng X."/>
        </authorList>
    </citation>
    <scope>NUCLEOTIDE SEQUENCE</scope>
    <source>
        <strain evidence="1">SIG311</strain>
    </source>
</reference>
<protein>
    <submittedName>
        <fullName evidence="1">Uncharacterized protein</fullName>
    </submittedName>
</protein>
<evidence type="ECO:0000313" key="1">
    <source>
        <dbReference type="EMBL" id="MBE5919700.1"/>
    </source>
</evidence>
<organism evidence="1 2">
    <name type="scientific">Pseudobutyrivibrio ruminis</name>
    <dbReference type="NCBI Taxonomy" id="46206"/>
    <lineage>
        <taxon>Bacteria</taxon>
        <taxon>Bacillati</taxon>
        <taxon>Bacillota</taxon>
        <taxon>Clostridia</taxon>
        <taxon>Lachnospirales</taxon>
        <taxon>Lachnospiraceae</taxon>
        <taxon>Pseudobutyrivibrio</taxon>
    </lineage>
</organism>
<evidence type="ECO:0000313" key="2">
    <source>
        <dbReference type="Proteomes" id="UP000766246"/>
    </source>
</evidence>